<organism evidence="1 2">
    <name type="scientific">Halosegnis marinus</name>
    <dbReference type="NCBI Taxonomy" id="3034023"/>
    <lineage>
        <taxon>Archaea</taxon>
        <taxon>Methanobacteriati</taxon>
        <taxon>Methanobacteriota</taxon>
        <taxon>Stenosarchaea group</taxon>
        <taxon>Halobacteria</taxon>
        <taxon>Halobacteriales</taxon>
        <taxon>Natronomonadaceae</taxon>
        <taxon>Halosegnis</taxon>
    </lineage>
</organism>
<name>A0ABD5ZP22_9EURY</name>
<evidence type="ECO:0000313" key="1">
    <source>
        <dbReference type="EMBL" id="MFC7235195.1"/>
    </source>
</evidence>
<comment type="caution">
    <text evidence="1">The sequence shown here is derived from an EMBL/GenBank/DDBJ whole genome shotgun (WGS) entry which is preliminary data.</text>
</comment>
<dbReference type="Proteomes" id="UP001596398">
    <property type="component" value="Unassembled WGS sequence"/>
</dbReference>
<proteinExistence type="predicted"/>
<keyword evidence="2" id="KW-1185">Reference proteome</keyword>
<keyword evidence="1" id="KW-0418">Kinase</keyword>
<evidence type="ECO:0000313" key="2">
    <source>
        <dbReference type="Proteomes" id="UP001596398"/>
    </source>
</evidence>
<gene>
    <name evidence="1" type="ORF">ACFQJ4_07695</name>
</gene>
<protein>
    <submittedName>
        <fullName evidence="1">Histidine kinase</fullName>
    </submittedName>
</protein>
<dbReference type="EMBL" id="JBHTAP010000001">
    <property type="protein sequence ID" value="MFC7235195.1"/>
    <property type="molecule type" value="Genomic_DNA"/>
</dbReference>
<dbReference type="InterPro" id="IPR016954">
    <property type="entry name" value="Uncharacterised_Vng0742h"/>
</dbReference>
<accession>A0ABD5ZP22</accession>
<reference evidence="1 2" key="1">
    <citation type="journal article" date="2019" name="Int. J. Syst. Evol. Microbiol.">
        <title>The Global Catalogue of Microorganisms (GCM) 10K type strain sequencing project: providing services to taxonomists for standard genome sequencing and annotation.</title>
        <authorList>
            <consortium name="The Broad Institute Genomics Platform"/>
            <consortium name="The Broad Institute Genome Sequencing Center for Infectious Disease"/>
            <person name="Wu L."/>
            <person name="Ma J."/>
        </authorList>
    </citation>
    <scope>NUCLEOTIDE SEQUENCE [LARGE SCALE GENOMIC DNA]</scope>
    <source>
        <strain evidence="1 2">DT85</strain>
    </source>
</reference>
<keyword evidence="1" id="KW-0808">Transferase</keyword>
<dbReference type="GO" id="GO:0016301">
    <property type="term" value="F:kinase activity"/>
    <property type="evidence" value="ECO:0007669"/>
    <property type="project" value="UniProtKB-KW"/>
</dbReference>
<dbReference type="GeneID" id="79266882"/>
<dbReference type="PIRSF" id="PIRSF030471">
    <property type="entry name" value="STR_Vng0742h_prd"/>
    <property type="match status" value="1"/>
</dbReference>
<sequence length="252" mass="27287">MTESLGRLRGFVGHDEIDRTLLVVDSDEPTPLTRLLEDAFENQPVTVATATTDTVDGPRVVLVEGGETVAVSPLGDLMDAYLLVNSDSYRTATAGLDRHGAPDVLTALAGTRFRVRGYPVSNKEKLLLVVLSRYIEARALAADGGTLRSSFQRLSRIDDERGTRAVYERLGASAVDTHVYGVPDYDDMPDGLSVHGGTDPAYRRTWFVVFTPDDEQEPAALVAVEAGANEWNGYWTFDADLVADIEGVVAGL</sequence>
<dbReference type="AlphaFoldDB" id="A0ABD5ZP22"/>
<dbReference type="RefSeq" id="WP_276233329.1">
    <property type="nucleotide sequence ID" value="NZ_CP119802.1"/>
</dbReference>